<accession>A0A811K2W6</accession>
<feature type="transmembrane region" description="Helical" evidence="1">
    <location>
        <begin position="7"/>
        <end position="26"/>
    </location>
</feature>
<keyword evidence="1" id="KW-1133">Transmembrane helix</keyword>
<evidence type="ECO:0000313" key="2">
    <source>
        <dbReference type="EMBL" id="CAD5210155.1"/>
    </source>
</evidence>
<keyword evidence="1" id="KW-0812">Transmembrane</keyword>
<comment type="caution">
    <text evidence="2">The sequence shown here is derived from an EMBL/GenBank/DDBJ whole genome shotgun (WGS) entry which is preliminary data.</text>
</comment>
<keyword evidence="3" id="KW-1185">Reference proteome</keyword>
<protein>
    <submittedName>
        <fullName evidence="2">Uncharacterized protein</fullName>
    </submittedName>
</protein>
<dbReference type="OrthoDB" id="5871304at2759"/>
<sequence length="158" mass="17369">MRLLVRLGVFAVLVITFLVFTAYRHASKGYGDDETDEAIKLLLATGDNPQAMAGLLATPNKAGIHPANELTFNVAVVMVVSLLSVALLITGIIVVAVTLDPGDGKYRSENEPLVRNDTLNIDWEGIDQDDSSDTREWNNESMTWEARNESLLGFWHPV</sequence>
<name>A0A811K2W6_9BILA</name>
<gene>
    <name evidence="2" type="ORF">BOKJ2_LOCUS3046</name>
</gene>
<dbReference type="EMBL" id="CAJFDH010000002">
    <property type="protein sequence ID" value="CAD5210155.1"/>
    <property type="molecule type" value="Genomic_DNA"/>
</dbReference>
<keyword evidence="1" id="KW-0472">Membrane</keyword>
<organism evidence="2 3">
    <name type="scientific">Bursaphelenchus okinawaensis</name>
    <dbReference type="NCBI Taxonomy" id="465554"/>
    <lineage>
        <taxon>Eukaryota</taxon>
        <taxon>Metazoa</taxon>
        <taxon>Ecdysozoa</taxon>
        <taxon>Nematoda</taxon>
        <taxon>Chromadorea</taxon>
        <taxon>Rhabditida</taxon>
        <taxon>Tylenchina</taxon>
        <taxon>Tylenchomorpha</taxon>
        <taxon>Aphelenchoidea</taxon>
        <taxon>Aphelenchoididae</taxon>
        <taxon>Bursaphelenchus</taxon>
    </lineage>
</organism>
<dbReference type="AlphaFoldDB" id="A0A811K2W6"/>
<proteinExistence type="predicted"/>
<reference evidence="2" key="1">
    <citation type="submission" date="2020-09" db="EMBL/GenBank/DDBJ databases">
        <authorList>
            <person name="Kikuchi T."/>
        </authorList>
    </citation>
    <scope>NUCLEOTIDE SEQUENCE</scope>
    <source>
        <strain evidence="2">SH1</strain>
    </source>
</reference>
<evidence type="ECO:0000313" key="3">
    <source>
        <dbReference type="Proteomes" id="UP000614601"/>
    </source>
</evidence>
<evidence type="ECO:0000256" key="1">
    <source>
        <dbReference type="SAM" id="Phobius"/>
    </source>
</evidence>
<dbReference type="Proteomes" id="UP000614601">
    <property type="component" value="Unassembled WGS sequence"/>
</dbReference>
<dbReference type="EMBL" id="CAJFCW020000002">
    <property type="protein sequence ID" value="CAG9090775.1"/>
    <property type="molecule type" value="Genomic_DNA"/>
</dbReference>
<feature type="transmembrane region" description="Helical" evidence="1">
    <location>
        <begin position="74"/>
        <end position="99"/>
    </location>
</feature>
<dbReference type="Proteomes" id="UP000783686">
    <property type="component" value="Unassembled WGS sequence"/>
</dbReference>